<protein>
    <submittedName>
        <fullName evidence="1">Uncharacterized protein</fullName>
    </submittedName>
</protein>
<accession>A0ABX6P1Z1</accession>
<sequence length="67" mass="6998">MRRGDRVAIAGPGFGLQLVLLLTAESTGAATASFRRRATRTRPSCSSMSIGCSPACRIPCRPVCAST</sequence>
<evidence type="ECO:0000313" key="2">
    <source>
        <dbReference type="Proteomes" id="UP000500826"/>
    </source>
</evidence>
<proteinExistence type="predicted"/>
<keyword evidence="2" id="KW-1185">Reference proteome</keyword>
<dbReference type="EMBL" id="CP053418">
    <property type="protein sequence ID" value="QJW84116.1"/>
    <property type="molecule type" value="Genomic_DNA"/>
</dbReference>
<name>A0ABX6P1Z1_9BURK</name>
<dbReference type="Proteomes" id="UP000500826">
    <property type="component" value="Chromosome"/>
</dbReference>
<reference evidence="1 2" key="1">
    <citation type="submission" date="2020-05" db="EMBL/GenBank/DDBJ databases">
        <title>Ramlibacter rhizophilus sp. nov., isolated from rhizosphere soil of national flower Mugunghwa from South Korea.</title>
        <authorList>
            <person name="Zheng-Fei Y."/>
            <person name="Huan T."/>
        </authorList>
    </citation>
    <scope>NUCLEOTIDE SEQUENCE [LARGE SCALE GENOMIC DNA]</scope>
    <source>
        <strain evidence="1 2">H242</strain>
    </source>
</reference>
<evidence type="ECO:0000313" key="1">
    <source>
        <dbReference type="EMBL" id="QJW84116.1"/>
    </source>
</evidence>
<organism evidence="1 2">
    <name type="scientific">Ramlibacter terrae</name>
    <dbReference type="NCBI Taxonomy" id="2732511"/>
    <lineage>
        <taxon>Bacteria</taxon>
        <taxon>Pseudomonadati</taxon>
        <taxon>Pseudomonadota</taxon>
        <taxon>Betaproteobacteria</taxon>
        <taxon>Burkholderiales</taxon>
        <taxon>Comamonadaceae</taxon>
        <taxon>Ramlibacter</taxon>
    </lineage>
</organism>
<gene>
    <name evidence="1" type="ORF">HK414_10085</name>
</gene>
<reference evidence="1 2" key="2">
    <citation type="submission" date="2020-05" db="EMBL/GenBank/DDBJ databases">
        <authorList>
            <person name="Khan S.A."/>
            <person name="Jeon C.O."/>
            <person name="Chun B.H."/>
        </authorList>
    </citation>
    <scope>NUCLEOTIDE SEQUENCE [LARGE SCALE GENOMIC DNA]</scope>
    <source>
        <strain evidence="1 2">H242</strain>
    </source>
</reference>